<dbReference type="EMBL" id="JWHL01000002">
    <property type="protein sequence ID" value="MBR1368264.1"/>
    <property type="molecule type" value="Genomic_DNA"/>
</dbReference>
<sequence length="66" mass="7919">MIRICFDDTGIHKDIIRDCLFLLIDLLPELSPDLFQMDFLVNYYITLMALLYHKNQYEKLLIIIIL</sequence>
<gene>
    <name evidence="1" type="ORF">RJ53_01635</name>
</gene>
<keyword evidence="2" id="KW-1185">Reference proteome</keyword>
<proteinExistence type="predicted"/>
<reference evidence="1" key="1">
    <citation type="submission" date="2014-12" db="EMBL/GenBank/DDBJ databases">
        <authorList>
            <person name="Huang H.-H."/>
            <person name="Chen S.-C."/>
            <person name="Lai M.-C."/>
        </authorList>
    </citation>
    <scope>NUCLEOTIDE SEQUENCE</scope>
    <source>
        <strain evidence="1">K1F9705b</strain>
    </source>
</reference>
<evidence type="ECO:0000313" key="2">
    <source>
        <dbReference type="Proteomes" id="UP000730161"/>
    </source>
</evidence>
<name>A0A8J7W4S1_9EURY</name>
<dbReference type="Proteomes" id="UP000730161">
    <property type="component" value="Unassembled WGS sequence"/>
</dbReference>
<protein>
    <submittedName>
        <fullName evidence="1">Uncharacterized protein</fullName>
    </submittedName>
</protein>
<dbReference type="AlphaFoldDB" id="A0A8J7W4S1"/>
<organism evidence="1 2">
    <name type="scientific">Methanocalculus chunghsingensis</name>
    <dbReference type="NCBI Taxonomy" id="156457"/>
    <lineage>
        <taxon>Archaea</taxon>
        <taxon>Methanobacteriati</taxon>
        <taxon>Methanobacteriota</taxon>
        <taxon>Stenosarchaea group</taxon>
        <taxon>Methanomicrobia</taxon>
        <taxon>Methanomicrobiales</taxon>
        <taxon>Methanocalculaceae</taxon>
        <taxon>Methanocalculus</taxon>
    </lineage>
</organism>
<evidence type="ECO:0000313" key="1">
    <source>
        <dbReference type="EMBL" id="MBR1368264.1"/>
    </source>
</evidence>
<comment type="caution">
    <text evidence="1">The sequence shown here is derived from an EMBL/GenBank/DDBJ whole genome shotgun (WGS) entry which is preliminary data.</text>
</comment>
<accession>A0A8J7W4S1</accession>